<dbReference type="InterPro" id="IPR036894">
    <property type="entry name" value="YbaB-like_sf"/>
</dbReference>
<evidence type="ECO:0008006" key="3">
    <source>
        <dbReference type="Google" id="ProtNLM"/>
    </source>
</evidence>
<name>A0A6F8XR15_9ACTN</name>
<dbReference type="Pfam" id="PF02575">
    <property type="entry name" value="YbaB_DNA_bd"/>
    <property type="match status" value="1"/>
</dbReference>
<protein>
    <recommendedName>
        <fullName evidence="3">YbaB/EbfC DNA-binding family protein</fullName>
    </recommendedName>
</protein>
<dbReference type="SUPFAM" id="SSF82607">
    <property type="entry name" value="YbaB-like"/>
    <property type="match status" value="1"/>
</dbReference>
<keyword evidence="2" id="KW-1185">Reference proteome</keyword>
<dbReference type="EMBL" id="AP022870">
    <property type="protein sequence ID" value="BCB76256.1"/>
    <property type="molecule type" value="Genomic_DNA"/>
</dbReference>
<gene>
    <name evidence="1" type="ORF">Pflav_026660</name>
</gene>
<evidence type="ECO:0000313" key="2">
    <source>
        <dbReference type="Proteomes" id="UP000502508"/>
    </source>
</evidence>
<reference evidence="1 2" key="2">
    <citation type="submission" date="2020-03" db="EMBL/GenBank/DDBJ databases">
        <authorList>
            <person name="Ichikawa N."/>
            <person name="Kimura A."/>
            <person name="Kitahashi Y."/>
            <person name="Uohara A."/>
        </authorList>
    </citation>
    <scope>NUCLEOTIDE SEQUENCE [LARGE SCALE GENOMIC DNA]</scope>
    <source>
        <strain evidence="1 2">NBRC 107702</strain>
    </source>
</reference>
<dbReference type="RefSeq" id="WP_173036352.1">
    <property type="nucleotide sequence ID" value="NZ_AP022870.1"/>
</dbReference>
<evidence type="ECO:0000313" key="1">
    <source>
        <dbReference type="EMBL" id="BCB76256.1"/>
    </source>
</evidence>
<dbReference type="Gene3D" id="3.30.1310.10">
    <property type="entry name" value="Nucleoid-associated protein YbaB-like domain"/>
    <property type="match status" value="1"/>
</dbReference>
<dbReference type="InterPro" id="IPR004401">
    <property type="entry name" value="YbaB/EbfC"/>
</dbReference>
<accession>A0A6F8XR15</accession>
<sequence>MSARDQAWLDEMADAERHEQLARAATSAMEEYGAGAARLASSTVEGRTRDGWVVVKVDGTGEVHQVTLRPEAVTRYSPSALGKVVTHTLRTAQLRAREAFEREVAKLSEPPALAESDELLRRARLD</sequence>
<dbReference type="KEGG" id="pfla:Pflav_026660"/>
<dbReference type="GO" id="GO:0003677">
    <property type="term" value="F:DNA binding"/>
    <property type="evidence" value="ECO:0007669"/>
    <property type="project" value="InterPro"/>
</dbReference>
<organism evidence="1 2">
    <name type="scientific">Phytohabitans flavus</name>
    <dbReference type="NCBI Taxonomy" id="1076124"/>
    <lineage>
        <taxon>Bacteria</taxon>
        <taxon>Bacillati</taxon>
        <taxon>Actinomycetota</taxon>
        <taxon>Actinomycetes</taxon>
        <taxon>Micromonosporales</taxon>
        <taxon>Micromonosporaceae</taxon>
    </lineage>
</organism>
<dbReference type="Proteomes" id="UP000502508">
    <property type="component" value="Chromosome"/>
</dbReference>
<reference evidence="1 2" key="1">
    <citation type="submission" date="2020-03" db="EMBL/GenBank/DDBJ databases">
        <title>Whole genome shotgun sequence of Phytohabitans flavus NBRC 107702.</title>
        <authorList>
            <person name="Komaki H."/>
            <person name="Tamura T."/>
        </authorList>
    </citation>
    <scope>NUCLEOTIDE SEQUENCE [LARGE SCALE GENOMIC DNA]</scope>
    <source>
        <strain evidence="1 2">NBRC 107702</strain>
    </source>
</reference>
<proteinExistence type="predicted"/>
<dbReference type="AlphaFoldDB" id="A0A6F8XR15"/>